<dbReference type="AlphaFoldDB" id="A0A183B2M1"/>
<dbReference type="InterPro" id="IPR016187">
    <property type="entry name" value="CTDL_fold"/>
</dbReference>
<protein>
    <submittedName>
        <fullName evidence="5">C-type lectin domain-containing protein</fullName>
    </submittedName>
</protein>
<feature type="domain" description="C-type lectin" evidence="2">
    <location>
        <begin position="93"/>
        <end position="195"/>
    </location>
</feature>
<dbReference type="InterPro" id="IPR001304">
    <property type="entry name" value="C-type_lectin-like"/>
</dbReference>
<reference evidence="3 4" key="2">
    <citation type="submission" date="2018-11" db="EMBL/GenBank/DDBJ databases">
        <authorList>
            <consortium name="Pathogen Informatics"/>
        </authorList>
    </citation>
    <scope>NUCLEOTIDE SEQUENCE [LARGE SCALE GENOMIC DNA]</scope>
    <source>
        <strain evidence="3 4">Egypt</strain>
    </source>
</reference>
<dbReference type="InterPro" id="IPR016186">
    <property type="entry name" value="C-type_lectin-like/link_sf"/>
</dbReference>
<proteinExistence type="predicted"/>
<dbReference type="Proteomes" id="UP000272942">
    <property type="component" value="Unassembled WGS sequence"/>
</dbReference>
<dbReference type="EMBL" id="UZAN01055122">
    <property type="protein sequence ID" value="VDP90728.1"/>
    <property type="molecule type" value="Genomic_DNA"/>
</dbReference>
<feature type="chain" id="PRO_5043138319" evidence="1">
    <location>
        <begin position="24"/>
        <end position="222"/>
    </location>
</feature>
<evidence type="ECO:0000259" key="2">
    <source>
        <dbReference type="PROSITE" id="PS50041"/>
    </source>
</evidence>
<name>A0A183B2M1_9TREM</name>
<reference evidence="5" key="1">
    <citation type="submission" date="2016-06" db="UniProtKB">
        <authorList>
            <consortium name="WormBaseParasite"/>
        </authorList>
    </citation>
    <scope>IDENTIFICATION</scope>
</reference>
<dbReference type="Pfam" id="PF00059">
    <property type="entry name" value="Lectin_C"/>
    <property type="match status" value="1"/>
</dbReference>
<dbReference type="CDD" id="cd00037">
    <property type="entry name" value="CLECT"/>
    <property type="match status" value="1"/>
</dbReference>
<dbReference type="SUPFAM" id="SSF56436">
    <property type="entry name" value="C-type lectin-like"/>
    <property type="match status" value="1"/>
</dbReference>
<evidence type="ECO:0000313" key="5">
    <source>
        <dbReference type="WBParaSite" id="ECPE_0001349501-mRNA-1"/>
    </source>
</evidence>
<feature type="signal peptide" evidence="1">
    <location>
        <begin position="1"/>
        <end position="23"/>
    </location>
</feature>
<dbReference type="Gene3D" id="3.10.100.10">
    <property type="entry name" value="Mannose-Binding Protein A, subunit A"/>
    <property type="match status" value="1"/>
</dbReference>
<gene>
    <name evidence="3" type="ORF">ECPE_LOCUS13456</name>
</gene>
<dbReference type="WBParaSite" id="ECPE_0001349501-mRNA-1">
    <property type="protein sequence ID" value="ECPE_0001349501-mRNA-1"/>
    <property type="gene ID" value="ECPE_0001349501"/>
</dbReference>
<evidence type="ECO:0000256" key="1">
    <source>
        <dbReference type="SAM" id="SignalP"/>
    </source>
</evidence>
<organism evidence="5">
    <name type="scientific">Echinostoma caproni</name>
    <dbReference type="NCBI Taxonomy" id="27848"/>
    <lineage>
        <taxon>Eukaryota</taxon>
        <taxon>Metazoa</taxon>
        <taxon>Spiralia</taxon>
        <taxon>Lophotrochozoa</taxon>
        <taxon>Platyhelminthes</taxon>
        <taxon>Trematoda</taxon>
        <taxon>Digenea</taxon>
        <taxon>Plagiorchiida</taxon>
        <taxon>Echinostomata</taxon>
        <taxon>Echinostomatoidea</taxon>
        <taxon>Echinostomatidae</taxon>
        <taxon>Echinostoma</taxon>
    </lineage>
</organism>
<evidence type="ECO:0000313" key="3">
    <source>
        <dbReference type="EMBL" id="VDP90728.1"/>
    </source>
</evidence>
<evidence type="ECO:0000313" key="4">
    <source>
        <dbReference type="Proteomes" id="UP000272942"/>
    </source>
</evidence>
<sequence length="222" mass="24911">MNKIRITSSVLINLFLCASLSFGIQFSHKHISPFLTLTLVHGDRDALMTHAEAREFCLNLTSTSGNESVTAGNTPVQSPINNKPFFRIKSIRSDLVSIHTPSMVHEIMSWVLPLEKRQFWIGGQLRKARQAFEDRDTHLIQRWTDGTSANYRFLDLSSAAVERMPDDEVYCISVDYTSGKWGAHNCDEKMYFVCETVKLPEIELGTQPKPASATTTTSGPNS</sequence>
<accession>A0A183B2M1</accession>
<keyword evidence="4" id="KW-1185">Reference proteome</keyword>
<dbReference type="PROSITE" id="PS50041">
    <property type="entry name" value="C_TYPE_LECTIN_2"/>
    <property type="match status" value="1"/>
</dbReference>
<dbReference type="OrthoDB" id="6254640at2759"/>
<keyword evidence="1" id="KW-0732">Signal</keyword>